<dbReference type="Gene3D" id="3.30.470.20">
    <property type="entry name" value="ATP-grasp fold, B domain"/>
    <property type="match status" value="1"/>
</dbReference>
<reference evidence="10 11" key="1">
    <citation type="submission" date="2015-11" db="EMBL/GenBank/DDBJ databases">
        <authorList>
            <person name="Lin W."/>
        </authorList>
    </citation>
    <scope>NUCLEOTIDE SEQUENCE [LARGE SCALE GENOMIC DNA]</scope>
    <source>
        <strain evidence="10 11">HCH-1</strain>
    </source>
</reference>
<keyword evidence="11" id="KW-1185">Reference proteome</keyword>
<name>A0ABR5SEM9_9BACT</name>
<dbReference type="Pfam" id="PF01259">
    <property type="entry name" value="SAICAR_synt"/>
    <property type="match status" value="1"/>
</dbReference>
<dbReference type="SUPFAM" id="SSF56104">
    <property type="entry name" value="SAICAR synthase-like"/>
    <property type="match status" value="1"/>
</dbReference>
<dbReference type="GO" id="GO:0004639">
    <property type="term" value="F:phosphoribosylaminoimidazolesuccinocarboxamide synthase activity"/>
    <property type="evidence" value="ECO:0007669"/>
    <property type="project" value="UniProtKB-EC"/>
</dbReference>
<dbReference type="NCBIfam" id="NF010568">
    <property type="entry name" value="PRK13961.1"/>
    <property type="match status" value="1"/>
</dbReference>
<evidence type="ECO:0000256" key="2">
    <source>
        <dbReference type="ARBA" id="ARBA00010190"/>
    </source>
</evidence>
<dbReference type="Gene3D" id="3.30.200.20">
    <property type="entry name" value="Phosphorylase Kinase, domain 1"/>
    <property type="match status" value="1"/>
</dbReference>
<keyword evidence="3 8" id="KW-0436">Ligase</keyword>
<evidence type="ECO:0000256" key="5">
    <source>
        <dbReference type="ARBA" id="ARBA00022755"/>
    </source>
</evidence>
<dbReference type="PROSITE" id="PS01058">
    <property type="entry name" value="SAICAR_SYNTHETASE_2"/>
    <property type="match status" value="1"/>
</dbReference>
<evidence type="ECO:0000256" key="8">
    <source>
        <dbReference type="HAMAP-Rule" id="MF_00137"/>
    </source>
</evidence>
<sequence>MLRLNSLNSMDAMTKNVVLNTDFPDLQLVKRGKVRDIYDLEQRLLLVATDRLSAFDVVLPEGIPSKGKVLTAISAFWFSYVKSIVENHIVTTDVNAFPDACQKYKEILADRTMLVKKASPLEVECIVRGYISGSAWKEYKRDGTVCAIKLPGGLKESERLPEPIFTPSTKAEKGHDVNISFDQAVSIVGADIARKIKDLSLAIYNKAVDYALSKGIIIADTKFEFGIIDGEPILIDEVLTPDSSRFWPLKGYAAGRAQESFDKQIVRDYLLTLDWNQDYPGPKLPGEIIAKTALRYKEILEILTC</sequence>
<dbReference type="EC" id="6.3.2.6" evidence="8"/>
<evidence type="ECO:0000259" key="9">
    <source>
        <dbReference type="Pfam" id="PF01259"/>
    </source>
</evidence>
<dbReference type="CDD" id="cd01414">
    <property type="entry name" value="SAICAR_synt_Sc"/>
    <property type="match status" value="1"/>
</dbReference>
<keyword evidence="5 8" id="KW-0658">Purine biosynthesis</keyword>
<dbReference type="Proteomes" id="UP000060487">
    <property type="component" value="Unassembled WGS sequence"/>
</dbReference>
<dbReference type="EMBL" id="LNQR01000134">
    <property type="protein sequence ID" value="KWT75002.1"/>
    <property type="molecule type" value="Genomic_DNA"/>
</dbReference>
<comment type="pathway">
    <text evidence="1 8">Purine metabolism; IMP biosynthesis via de novo pathway; 5-amino-1-(5-phospho-D-ribosyl)imidazole-4-carboxamide from 5-amino-1-(5-phospho-D-ribosyl)imidazole-4-carboxylate: step 1/2.</text>
</comment>
<dbReference type="NCBIfam" id="TIGR00081">
    <property type="entry name" value="purC"/>
    <property type="match status" value="1"/>
</dbReference>
<organism evidence="10 11">
    <name type="scientific">Candidatus Magnetominusculus xianensis</name>
    <dbReference type="NCBI Taxonomy" id="1748249"/>
    <lineage>
        <taxon>Bacteria</taxon>
        <taxon>Pseudomonadati</taxon>
        <taxon>Nitrospirota</taxon>
        <taxon>Nitrospiria</taxon>
        <taxon>Nitrospirales</taxon>
        <taxon>Nitrospiraceae</taxon>
        <taxon>Candidatus Magnetominusculus</taxon>
    </lineage>
</organism>
<keyword evidence="4 8" id="KW-0547">Nucleotide-binding</keyword>
<accession>A0ABR5SEM9</accession>
<evidence type="ECO:0000313" key="10">
    <source>
        <dbReference type="EMBL" id="KWT75002.1"/>
    </source>
</evidence>
<dbReference type="PANTHER" id="PTHR43700">
    <property type="entry name" value="PHOSPHORIBOSYLAMINOIMIDAZOLE-SUCCINOCARBOXAMIDE SYNTHASE"/>
    <property type="match status" value="1"/>
</dbReference>
<dbReference type="InterPro" id="IPR018236">
    <property type="entry name" value="SAICAR_synthetase_CS"/>
</dbReference>
<feature type="domain" description="SAICAR synthetase/ADE2 N-terminal" evidence="9">
    <location>
        <begin position="29"/>
        <end position="278"/>
    </location>
</feature>
<dbReference type="HAMAP" id="MF_00137">
    <property type="entry name" value="SAICAR_synth"/>
    <property type="match status" value="1"/>
</dbReference>
<evidence type="ECO:0000313" key="11">
    <source>
        <dbReference type="Proteomes" id="UP000060487"/>
    </source>
</evidence>
<comment type="caution">
    <text evidence="10">The sequence shown here is derived from an EMBL/GenBank/DDBJ whole genome shotgun (WGS) entry which is preliminary data.</text>
</comment>
<comment type="similarity">
    <text evidence="2 8">Belongs to the SAICAR synthetase family.</text>
</comment>
<evidence type="ECO:0000256" key="3">
    <source>
        <dbReference type="ARBA" id="ARBA00022598"/>
    </source>
</evidence>
<evidence type="ECO:0000256" key="7">
    <source>
        <dbReference type="ARBA" id="ARBA00048475"/>
    </source>
</evidence>
<keyword evidence="6 8" id="KW-0067">ATP-binding</keyword>
<dbReference type="InterPro" id="IPR001636">
    <property type="entry name" value="SAICAR_synth"/>
</dbReference>
<evidence type="ECO:0000256" key="4">
    <source>
        <dbReference type="ARBA" id="ARBA00022741"/>
    </source>
</evidence>
<dbReference type="PANTHER" id="PTHR43700:SF1">
    <property type="entry name" value="PHOSPHORIBOSYLAMINOIMIDAZOLE-SUCCINOCARBOXAMIDE SYNTHASE"/>
    <property type="match status" value="1"/>
</dbReference>
<evidence type="ECO:0000256" key="6">
    <source>
        <dbReference type="ARBA" id="ARBA00022840"/>
    </source>
</evidence>
<protein>
    <recommendedName>
        <fullName evidence="8">Phosphoribosylaminoimidazole-succinocarboxamide synthase</fullName>
        <ecNumber evidence="8">6.3.2.6</ecNumber>
    </recommendedName>
    <alternativeName>
        <fullName evidence="8">SAICAR synthetase</fullName>
    </alternativeName>
</protein>
<proteinExistence type="inferred from homology"/>
<evidence type="ECO:0000256" key="1">
    <source>
        <dbReference type="ARBA" id="ARBA00004672"/>
    </source>
</evidence>
<gene>
    <name evidence="8 10" type="primary">purC</name>
    <name evidence="10" type="ORF">ASN18_3287</name>
</gene>
<comment type="catalytic activity">
    <reaction evidence="7 8">
        <text>5-amino-1-(5-phospho-D-ribosyl)imidazole-4-carboxylate + L-aspartate + ATP = (2S)-2-[5-amino-1-(5-phospho-beta-D-ribosyl)imidazole-4-carboxamido]succinate + ADP + phosphate + 2 H(+)</text>
        <dbReference type="Rhea" id="RHEA:22628"/>
        <dbReference type="ChEBI" id="CHEBI:15378"/>
        <dbReference type="ChEBI" id="CHEBI:29991"/>
        <dbReference type="ChEBI" id="CHEBI:30616"/>
        <dbReference type="ChEBI" id="CHEBI:43474"/>
        <dbReference type="ChEBI" id="CHEBI:58443"/>
        <dbReference type="ChEBI" id="CHEBI:77657"/>
        <dbReference type="ChEBI" id="CHEBI:456216"/>
        <dbReference type="EC" id="6.3.2.6"/>
    </reaction>
</comment>
<dbReference type="InterPro" id="IPR028923">
    <property type="entry name" value="SAICAR_synt/ADE2_N"/>
</dbReference>